<feature type="region of interest" description="Disordered" evidence="2">
    <location>
        <begin position="391"/>
        <end position="444"/>
    </location>
</feature>
<keyword evidence="5" id="KW-1185">Reference proteome</keyword>
<dbReference type="InterPro" id="IPR007701">
    <property type="entry name" value="Interferon-rel_develop_reg_N"/>
</dbReference>
<reference evidence="4 5" key="1">
    <citation type="submission" date="2020-12" db="EMBL/GenBank/DDBJ databases">
        <title>Metabolic potential, ecology and presence of endohyphal bacteria is reflected in genomic diversity of Mucoromycotina.</title>
        <authorList>
            <person name="Muszewska A."/>
            <person name="Okrasinska A."/>
            <person name="Steczkiewicz K."/>
            <person name="Drgas O."/>
            <person name="Orlowska M."/>
            <person name="Perlinska-Lenart U."/>
            <person name="Aleksandrzak-Piekarczyk T."/>
            <person name="Szatraj K."/>
            <person name="Zielenkiewicz U."/>
            <person name="Pilsyk S."/>
            <person name="Malc E."/>
            <person name="Mieczkowski P."/>
            <person name="Kruszewska J.S."/>
            <person name="Biernat P."/>
            <person name="Pawlowska J."/>
        </authorList>
    </citation>
    <scope>NUCLEOTIDE SEQUENCE [LARGE SCALE GENOMIC DNA]</scope>
    <source>
        <strain evidence="4 5">CBS 142.35</strain>
    </source>
</reference>
<dbReference type="PANTHER" id="PTHR12354">
    <property type="entry name" value="INTERFERON-RELATED DEVELOPMENTAL REGULATOR"/>
    <property type="match status" value="1"/>
</dbReference>
<dbReference type="Pfam" id="PF05004">
    <property type="entry name" value="IFRD"/>
    <property type="match status" value="1"/>
</dbReference>
<gene>
    <name evidence="4" type="ORF">INT45_002361</name>
</gene>
<organism evidence="4 5">
    <name type="scientific">Circinella minor</name>
    <dbReference type="NCBI Taxonomy" id="1195481"/>
    <lineage>
        <taxon>Eukaryota</taxon>
        <taxon>Fungi</taxon>
        <taxon>Fungi incertae sedis</taxon>
        <taxon>Mucoromycota</taxon>
        <taxon>Mucoromycotina</taxon>
        <taxon>Mucoromycetes</taxon>
        <taxon>Mucorales</taxon>
        <taxon>Lichtheimiaceae</taxon>
        <taxon>Circinella</taxon>
    </lineage>
</organism>
<dbReference type="SUPFAM" id="SSF48371">
    <property type="entry name" value="ARM repeat"/>
    <property type="match status" value="1"/>
</dbReference>
<feature type="region of interest" description="Disordered" evidence="2">
    <location>
        <begin position="1"/>
        <end position="39"/>
    </location>
</feature>
<comment type="similarity">
    <text evidence="1">Belongs to the IFRD family.</text>
</comment>
<name>A0A8H7RVU8_9FUNG</name>
<comment type="caution">
    <text evidence="4">The sequence shown here is derived from an EMBL/GenBank/DDBJ whole genome shotgun (WGS) entry which is preliminary data.</text>
</comment>
<evidence type="ECO:0000256" key="1">
    <source>
        <dbReference type="ARBA" id="ARBA00008828"/>
    </source>
</evidence>
<feature type="compositionally biased region" description="Polar residues" evidence="2">
    <location>
        <begin position="391"/>
        <end position="401"/>
    </location>
</feature>
<sequence>MPRNLAKKAGKQQTRMAALDTLGTPVSSLPGSEDEADDAQSEISVLDETSLEDEIRRCVDSLGEKRTSTREIALTKMDRLLGRNYCGNFFESNPSSQEALLQLLVRSLRKPGSTLEAILAAKGIGLVFINAGDDQDEYFKMVLSLLKNTMVDAMDVRLKHQCIETLALITLIAASNADTKGGLDYFYKILISNGAHIQPADQKLKQGAMDELLCTTLRAYGLLYATVFGDGRGSWEDAWDESQGVMPVHIEFLESMSKENRIAAGENIALMFDCVQTSYKHADEMSAFEIEDKPEYEEIDDLIDTLQRLSTDSNRRVNKQDRKEQKSAFRDIIKSVQEGTRPKQKLKIGGKSMLFRGWARIMILAAFRSFVGAGMAQHLQENELLENILSSGVNNGSASENTSDDEEEEEAGEGFEMEEDMSLSKSAASKRERARRLKKSNKKH</sequence>
<dbReference type="InterPro" id="IPR016024">
    <property type="entry name" value="ARM-type_fold"/>
</dbReference>
<dbReference type="AlphaFoldDB" id="A0A8H7RVU8"/>
<protein>
    <recommendedName>
        <fullName evidence="3">Interferon-related developmental regulator N-terminal domain-containing protein</fullName>
    </recommendedName>
</protein>
<dbReference type="OrthoDB" id="18978at2759"/>
<accession>A0A8H7RVU8</accession>
<evidence type="ECO:0000313" key="4">
    <source>
        <dbReference type="EMBL" id="KAG2218111.1"/>
    </source>
</evidence>
<feature type="compositionally biased region" description="Basic residues" evidence="2">
    <location>
        <begin position="432"/>
        <end position="444"/>
    </location>
</feature>
<dbReference type="PANTHER" id="PTHR12354:SF1">
    <property type="entry name" value="INTERFERON-RELATED DEVELOPMENTAL REGULATOR 1"/>
    <property type="match status" value="1"/>
</dbReference>
<feature type="compositionally biased region" description="Acidic residues" evidence="2">
    <location>
        <begin position="402"/>
        <end position="421"/>
    </location>
</feature>
<evidence type="ECO:0000259" key="3">
    <source>
        <dbReference type="Pfam" id="PF05004"/>
    </source>
</evidence>
<proteinExistence type="inferred from homology"/>
<evidence type="ECO:0000256" key="2">
    <source>
        <dbReference type="SAM" id="MobiDB-lite"/>
    </source>
</evidence>
<evidence type="ECO:0000313" key="5">
    <source>
        <dbReference type="Proteomes" id="UP000646827"/>
    </source>
</evidence>
<dbReference type="Proteomes" id="UP000646827">
    <property type="component" value="Unassembled WGS sequence"/>
</dbReference>
<dbReference type="InterPro" id="IPR039777">
    <property type="entry name" value="IFRD"/>
</dbReference>
<dbReference type="EMBL" id="JAEPRB010000251">
    <property type="protein sequence ID" value="KAG2218111.1"/>
    <property type="molecule type" value="Genomic_DNA"/>
</dbReference>
<feature type="domain" description="Interferon-related developmental regulator N-terminal" evidence="3">
    <location>
        <begin position="33"/>
        <end position="337"/>
    </location>
</feature>
<feature type="compositionally biased region" description="Basic residues" evidence="2">
    <location>
        <begin position="1"/>
        <end position="10"/>
    </location>
</feature>